<evidence type="ECO:0000313" key="1">
    <source>
        <dbReference type="EMBL" id="ATC80855.1"/>
    </source>
</evidence>
<organism evidence="1 2">
    <name type="scientific">Pseudoalteromonas agarivorans DSM 14585</name>
    <dbReference type="NCBI Taxonomy" id="1312369"/>
    <lineage>
        <taxon>Bacteria</taxon>
        <taxon>Pseudomonadati</taxon>
        <taxon>Pseudomonadota</taxon>
        <taxon>Gammaproteobacteria</taxon>
        <taxon>Alteromonadales</taxon>
        <taxon>Pseudoalteromonadaceae</taxon>
        <taxon>Pseudoalteromonas</taxon>
    </lineage>
</organism>
<name>A0ACA8DS14_9GAMM</name>
<reference evidence="1" key="1">
    <citation type="submission" date="2015-03" db="EMBL/GenBank/DDBJ databases">
        <authorList>
            <person name="Xie B.-B."/>
            <person name="Rong J.-C."/>
            <person name="Qin Q.-L."/>
            <person name="Zhang Y.-Z."/>
        </authorList>
    </citation>
    <scope>NUCLEOTIDE SEQUENCE</scope>
    <source>
        <strain evidence="1">DSM 14585</strain>
    </source>
</reference>
<gene>
    <name evidence="1" type="ORF">PAGA_a0268</name>
</gene>
<proteinExistence type="predicted"/>
<sequence>MKLHYTITYQQITEAIPMKAMTINNFGGTEEFVAAEVAKPQVTAGNVLVRIAATSVNTIDMMIRQMGADLPFAPKLPGILGMDFAGTVEAVGEGVTDFAVGDEVYGCAGGLGDLPGALAEFILADKRLIAHKPKNLSMKEAAAIPLVGITALEGLTRASVSAGQKVLVHGGAGGVGHLAVQLAKHFGADVYSTGGNAEQLALIESFGATGINFKDETVEQYVEKHTSNVGFDMVFDTVGGGNLTNSFAAAKLNAQVSTTLSLLEVDLSPVHFKGLSLNVIFMLIPMIHDFNRQDHGDKLTKLAQIVEAGGMRPVLDEQDFSLEEAAKAHDRLASGQAMGKVVISVQ</sequence>
<dbReference type="EMBL" id="CP011011">
    <property type="protein sequence ID" value="ATC80855.1"/>
    <property type="molecule type" value="Genomic_DNA"/>
</dbReference>
<accession>A0ACA8DS14</accession>
<evidence type="ECO:0000313" key="2">
    <source>
        <dbReference type="Proteomes" id="UP000217277"/>
    </source>
</evidence>
<keyword evidence="2" id="KW-1185">Reference proteome</keyword>
<protein>
    <submittedName>
        <fullName evidence="1">Uncharacterized protein</fullName>
    </submittedName>
</protein>
<dbReference type="Proteomes" id="UP000217277">
    <property type="component" value="Chromosome I"/>
</dbReference>